<accession>E9E573</accession>
<feature type="compositionally biased region" description="Polar residues" evidence="7">
    <location>
        <begin position="1"/>
        <end position="10"/>
    </location>
</feature>
<feature type="transmembrane region" description="Helical" evidence="8">
    <location>
        <begin position="38"/>
        <end position="66"/>
    </location>
</feature>
<comment type="subcellular location">
    <subcellularLocation>
        <location evidence="1">Membrane</location>
        <topology evidence="1">Multi-pass membrane protein</topology>
    </subcellularLocation>
</comment>
<name>E9E573_METAQ</name>
<keyword evidence="3" id="KW-0813">Transport</keyword>
<dbReference type="InParanoid" id="E9E573"/>
<feature type="transmembrane region" description="Helical" evidence="8">
    <location>
        <begin position="150"/>
        <end position="171"/>
    </location>
</feature>
<evidence type="ECO:0000256" key="6">
    <source>
        <dbReference type="ARBA" id="ARBA00023136"/>
    </source>
</evidence>
<evidence type="ECO:0000256" key="4">
    <source>
        <dbReference type="ARBA" id="ARBA00022692"/>
    </source>
</evidence>
<dbReference type="PANTHER" id="PTHR11360:SF224">
    <property type="entry name" value="MAJOR FACILITATOR SUPERFAMILY (MFS) PROFILE DOMAIN-CONTAINING PROTEIN-RELATED"/>
    <property type="match status" value="1"/>
</dbReference>
<feature type="transmembrane region" description="Helical" evidence="8">
    <location>
        <begin position="208"/>
        <end position="228"/>
    </location>
</feature>
<dbReference type="GO" id="GO:0022857">
    <property type="term" value="F:transmembrane transporter activity"/>
    <property type="evidence" value="ECO:0007669"/>
    <property type="project" value="InterPro"/>
</dbReference>
<dbReference type="HOGENOM" id="CLU_001265_1_0_1"/>
<protein>
    <submittedName>
        <fullName evidence="10">Monocarboxylate permease, putative</fullName>
    </submittedName>
</protein>
<dbReference type="InterPro" id="IPR011701">
    <property type="entry name" value="MFS"/>
</dbReference>
<dbReference type="SUPFAM" id="SSF103473">
    <property type="entry name" value="MFS general substrate transporter"/>
    <property type="match status" value="2"/>
</dbReference>
<feature type="transmembrane region" description="Helical" evidence="8">
    <location>
        <begin position="120"/>
        <end position="138"/>
    </location>
</feature>
<feature type="transmembrane region" description="Helical" evidence="8">
    <location>
        <begin position="252"/>
        <end position="277"/>
    </location>
</feature>
<feature type="transmembrane region" description="Helical" evidence="8">
    <location>
        <begin position="417"/>
        <end position="437"/>
    </location>
</feature>
<reference evidence="10 11" key="1">
    <citation type="journal article" date="2011" name="PLoS Genet.">
        <title>Genome sequencing and comparative transcriptomics of the model entomopathogenic fungi Metarhizium anisopliae and M. acridum.</title>
        <authorList>
            <person name="Gao Q."/>
            <person name="Jin K."/>
            <person name="Ying S.H."/>
            <person name="Zhang Y."/>
            <person name="Xiao G."/>
            <person name="Shang Y."/>
            <person name="Duan Z."/>
            <person name="Hu X."/>
            <person name="Xie X.Q."/>
            <person name="Zhou G."/>
            <person name="Peng G."/>
            <person name="Luo Z."/>
            <person name="Huang W."/>
            <person name="Wang B."/>
            <person name="Fang W."/>
            <person name="Wang S."/>
            <person name="Zhong Y."/>
            <person name="Ma L.J."/>
            <person name="St Leger R.J."/>
            <person name="Zhao G.P."/>
            <person name="Pei Y."/>
            <person name="Feng M.G."/>
            <person name="Xia Y."/>
            <person name="Wang C."/>
        </authorList>
    </citation>
    <scope>NUCLEOTIDE SEQUENCE [LARGE SCALE GENOMIC DNA]</scope>
    <source>
        <strain evidence="10 11">CQMa 102</strain>
    </source>
</reference>
<dbReference type="PROSITE" id="PS50850">
    <property type="entry name" value="MFS"/>
    <property type="match status" value="1"/>
</dbReference>
<keyword evidence="5 8" id="KW-1133">Transmembrane helix</keyword>
<gene>
    <name evidence="10" type="ORF">MAC_05042</name>
</gene>
<evidence type="ECO:0000256" key="7">
    <source>
        <dbReference type="SAM" id="MobiDB-lite"/>
    </source>
</evidence>
<dbReference type="Gene3D" id="1.20.1250.20">
    <property type="entry name" value="MFS general substrate transporter like domains"/>
    <property type="match status" value="2"/>
</dbReference>
<feature type="transmembrane region" description="Helical" evidence="8">
    <location>
        <begin position="353"/>
        <end position="372"/>
    </location>
</feature>
<dbReference type="OMA" id="NDMRTES"/>
<feature type="region of interest" description="Disordered" evidence="7">
    <location>
        <begin position="1"/>
        <end position="27"/>
    </location>
</feature>
<evidence type="ECO:0000259" key="9">
    <source>
        <dbReference type="PROSITE" id="PS50850"/>
    </source>
</evidence>
<evidence type="ECO:0000256" key="3">
    <source>
        <dbReference type="ARBA" id="ARBA00022448"/>
    </source>
</evidence>
<dbReference type="PANTHER" id="PTHR11360">
    <property type="entry name" value="MONOCARBOXYLATE TRANSPORTER"/>
    <property type="match status" value="1"/>
</dbReference>
<sequence>MRERGQTANSSEEESQGRSHDEEKAGVPDTFPDGSAQAWLVVLGAFFGLFCSFGWTNCVGVFQAYYETHQLRSFSPSTVSWISSLNTCVLFISVFAANHFAWRKTPFVGKLFDHFGPRSLLLVGTFLHVFGLMMASISSKYYQFILSQSICSPIGASMILQPSFACVATWFRSRRALAMGITTSGSSLGGTVMPIMVDRLMNQIGYGWTMRTCAFLMFGLLIITNLTVKSRLAPQPQDAGPWDFFRAFKDPAFSLTALAGFFYSMGMFIPIIFMVTYGVHVGMSTSLAGYLVSIFNAARQVPNITNRWAAPCPVFTHFTRYSCAERVEELTRVFYSGVGRIISGHVADRAGNYNISILAACLSTIFTLALWLPGHSSATAIAFSALFGFSSGTYTALAPALIAQITDIRDIGTRSGAIYAFVSIAGLMGGPIGGGLITAAGGSYWQLQVFGGVMLGVGTLFFVACKLHLAKWRLFTKV</sequence>
<dbReference type="eggNOG" id="KOG2504">
    <property type="taxonomic scope" value="Eukaryota"/>
</dbReference>
<feature type="compositionally biased region" description="Basic and acidic residues" evidence="7">
    <location>
        <begin position="15"/>
        <end position="26"/>
    </location>
</feature>
<organism evidence="11">
    <name type="scientific">Metarhizium acridum (strain CQMa 102)</name>
    <dbReference type="NCBI Taxonomy" id="655827"/>
    <lineage>
        <taxon>Eukaryota</taxon>
        <taxon>Fungi</taxon>
        <taxon>Dikarya</taxon>
        <taxon>Ascomycota</taxon>
        <taxon>Pezizomycotina</taxon>
        <taxon>Sordariomycetes</taxon>
        <taxon>Hypocreomycetidae</taxon>
        <taxon>Hypocreales</taxon>
        <taxon>Clavicipitaceae</taxon>
        <taxon>Metarhizium</taxon>
    </lineage>
</organism>
<feature type="transmembrane region" description="Helical" evidence="8">
    <location>
        <begin position="78"/>
        <end position="100"/>
    </location>
</feature>
<dbReference type="EMBL" id="GL698505">
    <property type="protein sequence ID" value="EFY88948.1"/>
    <property type="molecule type" value="Genomic_DNA"/>
</dbReference>
<keyword evidence="4 8" id="KW-0812">Transmembrane</keyword>
<evidence type="ECO:0000313" key="10">
    <source>
        <dbReference type="EMBL" id="EFY88948.1"/>
    </source>
</evidence>
<dbReference type="InterPro" id="IPR050327">
    <property type="entry name" value="Proton-linked_MCT"/>
</dbReference>
<dbReference type="AlphaFoldDB" id="E9E573"/>
<comment type="similarity">
    <text evidence="2">Belongs to the major facilitator superfamily. Monocarboxylate porter (TC 2.A.1.13) family.</text>
</comment>
<evidence type="ECO:0000256" key="1">
    <source>
        <dbReference type="ARBA" id="ARBA00004141"/>
    </source>
</evidence>
<feature type="transmembrane region" description="Helical" evidence="8">
    <location>
        <begin position="378"/>
        <end position="405"/>
    </location>
</feature>
<evidence type="ECO:0000256" key="8">
    <source>
        <dbReference type="SAM" id="Phobius"/>
    </source>
</evidence>
<dbReference type="InterPro" id="IPR036259">
    <property type="entry name" value="MFS_trans_sf"/>
</dbReference>
<keyword evidence="11" id="KW-1185">Reference proteome</keyword>
<proteinExistence type="inferred from homology"/>
<dbReference type="InterPro" id="IPR020846">
    <property type="entry name" value="MFS_dom"/>
</dbReference>
<dbReference type="Pfam" id="PF07690">
    <property type="entry name" value="MFS_1"/>
    <property type="match status" value="2"/>
</dbReference>
<evidence type="ECO:0000313" key="11">
    <source>
        <dbReference type="Proteomes" id="UP000002499"/>
    </source>
</evidence>
<evidence type="ECO:0000256" key="2">
    <source>
        <dbReference type="ARBA" id="ARBA00006727"/>
    </source>
</evidence>
<evidence type="ECO:0000256" key="5">
    <source>
        <dbReference type="ARBA" id="ARBA00022989"/>
    </source>
</evidence>
<keyword evidence="6 8" id="KW-0472">Membrane</keyword>
<dbReference type="GO" id="GO:0016020">
    <property type="term" value="C:membrane"/>
    <property type="evidence" value="ECO:0007669"/>
    <property type="project" value="UniProtKB-SubCell"/>
</dbReference>
<feature type="transmembrane region" description="Helical" evidence="8">
    <location>
        <begin position="449"/>
        <end position="469"/>
    </location>
</feature>
<feature type="domain" description="Major facilitator superfamily (MFS) profile" evidence="9">
    <location>
        <begin position="252"/>
        <end position="478"/>
    </location>
</feature>
<dbReference type="OrthoDB" id="5667at2759"/>
<dbReference type="Proteomes" id="UP000002499">
    <property type="component" value="Unassembled WGS sequence"/>
</dbReference>